<dbReference type="InterPro" id="IPR020846">
    <property type="entry name" value="MFS_dom"/>
</dbReference>
<evidence type="ECO:0000259" key="8">
    <source>
        <dbReference type="PROSITE" id="PS50850"/>
    </source>
</evidence>
<dbReference type="Pfam" id="PF07690">
    <property type="entry name" value="MFS_1"/>
    <property type="match status" value="1"/>
</dbReference>
<keyword evidence="4 7" id="KW-1133">Transmembrane helix</keyword>
<feature type="transmembrane region" description="Helical" evidence="7">
    <location>
        <begin position="364"/>
        <end position="387"/>
    </location>
</feature>
<dbReference type="Gene3D" id="1.20.1250.20">
    <property type="entry name" value="MFS general substrate transporter like domains"/>
    <property type="match status" value="2"/>
</dbReference>
<dbReference type="EMBL" id="SACN01000001">
    <property type="protein sequence ID" value="RVT95052.1"/>
    <property type="molecule type" value="Genomic_DNA"/>
</dbReference>
<feature type="domain" description="Major facilitator superfamily (MFS) profile" evidence="8">
    <location>
        <begin position="33"/>
        <end position="451"/>
    </location>
</feature>
<dbReference type="OrthoDB" id="9794076at2"/>
<keyword evidence="3 7" id="KW-0812">Transmembrane</keyword>
<dbReference type="CDD" id="cd17319">
    <property type="entry name" value="MFS_ExuT_GudP_like"/>
    <property type="match status" value="1"/>
</dbReference>
<feature type="transmembrane region" description="Helical" evidence="7">
    <location>
        <begin position="71"/>
        <end position="91"/>
    </location>
</feature>
<dbReference type="PANTHER" id="PTHR11662:SF399">
    <property type="entry name" value="FI19708P1-RELATED"/>
    <property type="match status" value="1"/>
</dbReference>
<dbReference type="GO" id="GO:0005886">
    <property type="term" value="C:plasma membrane"/>
    <property type="evidence" value="ECO:0007669"/>
    <property type="project" value="UniProtKB-SubCell"/>
</dbReference>
<dbReference type="InterPro" id="IPR036259">
    <property type="entry name" value="MFS_trans_sf"/>
</dbReference>
<evidence type="ECO:0000256" key="1">
    <source>
        <dbReference type="ARBA" id="ARBA00004651"/>
    </source>
</evidence>
<keyword evidence="5 7" id="KW-0472">Membrane</keyword>
<feature type="region of interest" description="Disordered" evidence="6">
    <location>
        <begin position="1"/>
        <end position="21"/>
    </location>
</feature>
<feature type="transmembrane region" description="Helical" evidence="7">
    <location>
        <begin position="123"/>
        <end position="144"/>
    </location>
</feature>
<keyword evidence="10" id="KW-1185">Reference proteome</keyword>
<evidence type="ECO:0000256" key="6">
    <source>
        <dbReference type="SAM" id="MobiDB-lite"/>
    </source>
</evidence>
<feature type="transmembrane region" description="Helical" evidence="7">
    <location>
        <begin position="266"/>
        <end position="291"/>
    </location>
</feature>
<dbReference type="InterPro" id="IPR011701">
    <property type="entry name" value="MFS"/>
</dbReference>
<feature type="transmembrane region" description="Helical" evidence="7">
    <location>
        <begin position="339"/>
        <end position="358"/>
    </location>
</feature>
<reference evidence="9 10" key="1">
    <citation type="submission" date="2019-01" db="EMBL/GenBank/DDBJ databases">
        <authorList>
            <person name="Chen W.-M."/>
        </authorList>
    </citation>
    <scope>NUCLEOTIDE SEQUENCE [LARGE SCALE GENOMIC DNA]</scope>
    <source>
        <strain evidence="9 10">CCP-7</strain>
    </source>
</reference>
<evidence type="ECO:0000256" key="7">
    <source>
        <dbReference type="SAM" id="Phobius"/>
    </source>
</evidence>
<evidence type="ECO:0000256" key="5">
    <source>
        <dbReference type="ARBA" id="ARBA00023136"/>
    </source>
</evidence>
<dbReference type="Proteomes" id="UP000282971">
    <property type="component" value="Unassembled WGS sequence"/>
</dbReference>
<dbReference type="AlphaFoldDB" id="A0A437MBN4"/>
<evidence type="ECO:0000256" key="2">
    <source>
        <dbReference type="ARBA" id="ARBA00022475"/>
    </source>
</evidence>
<evidence type="ECO:0000256" key="3">
    <source>
        <dbReference type="ARBA" id="ARBA00022692"/>
    </source>
</evidence>
<feature type="compositionally biased region" description="Basic and acidic residues" evidence="6">
    <location>
        <begin position="11"/>
        <end position="20"/>
    </location>
</feature>
<evidence type="ECO:0000313" key="9">
    <source>
        <dbReference type="EMBL" id="RVT95052.1"/>
    </source>
</evidence>
<dbReference type="PIRSF" id="PIRSF002808">
    <property type="entry name" value="Hexose_phosphate_transp"/>
    <property type="match status" value="1"/>
</dbReference>
<dbReference type="NCBIfam" id="TIGR00893">
    <property type="entry name" value="2A0114"/>
    <property type="match status" value="1"/>
</dbReference>
<evidence type="ECO:0000256" key="4">
    <source>
        <dbReference type="ARBA" id="ARBA00022989"/>
    </source>
</evidence>
<dbReference type="PROSITE" id="PS50850">
    <property type="entry name" value="MFS"/>
    <property type="match status" value="1"/>
</dbReference>
<dbReference type="InterPro" id="IPR000849">
    <property type="entry name" value="Sugar_P_transporter"/>
</dbReference>
<comment type="subcellular location">
    <subcellularLocation>
        <location evidence="1">Cell membrane</location>
        <topology evidence="1">Multi-pass membrane protein</topology>
    </subcellularLocation>
</comment>
<feature type="transmembrane region" description="Helical" evidence="7">
    <location>
        <begin position="165"/>
        <end position="187"/>
    </location>
</feature>
<organism evidence="9 10">
    <name type="scientific">Sphingomonas crocodyli</name>
    <dbReference type="NCBI Taxonomy" id="1979270"/>
    <lineage>
        <taxon>Bacteria</taxon>
        <taxon>Pseudomonadati</taxon>
        <taxon>Pseudomonadota</taxon>
        <taxon>Alphaproteobacteria</taxon>
        <taxon>Sphingomonadales</taxon>
        <taxon>Sphingomonadaceae</taxon>
        <taxon>Sphingomonas</taxon>
    </lineage>
</organism>
<feature type="transmembrane region" description="Helical" evidence="7">
    <location>
        <begin position="33"/>
        <end position="51"/>
    </location>
</feature>
<comment type="caution">
    <text evidence="9">The sequence shown here is derived from an EMBL/GenBank/DDBJ whole genome shotgun (WGS) entry which is preliminary data.</text>
</comment>
<accession>A0A437MBN4</accession>
<feature type="transmembrane region" description="Helical" evidence="7">
    <location>
        <begin position="427"/>
        <end position="450"/>
    </location>
</feature>
<dbReference type="InterPro" id="IPR050382">
    <property type="entry name" value="MFS_Na/Anion_cotransporter"/>
</dbReference>
<sequence length="456" mass="48815">MPSSRNAPTEGEGHEERKLTDLAARPTRVRHKIIALIFLITTLNYADRATFSIAGSAASADLGLSPVQTGFILSAFAWAYALAQIPGGALLDRFGTKRVYAGAIALWSMFTAMQGFVGWLPVASAVATLFVLRFLVGLAEAPSFPGNARLVAAWFPGAERGTASAIFNSAQYFSLVAFAPLMGWLVHEFGWRAVFWVMGGIGLCGAAIFVRYIHSPSRHPDINAAELDYIEAGGGLIHLEEKGAQAAASTFTWANIRQLLANRMMLGIYLGQYCINVLTYFFVTWFPIYLVKERGLNIVEAGFAAAVPAICGFIGGLAGGFLSDMLLRRTGSNDIARKTPMVVGMLLATLIIACVWVDAEWLVIVLMSIAFFGKGIASLGWAIMADVAPKQLAGLSGGVFNMFGNAAGIVTPIVVGYIVGATGSFDLALWFVGVHCLITIFAFLVVAGPIRRLELK</sequence>
<feature type="transmembrane region" description="Helical" evidence="7">
    <location>
        <begin position="399"/>
        <end position="421"/>
    </location>
</feature>
<evidence type="ECO:0000313" key="10">
    <source>
        <dbReference type="Proteomes" id="UP000282971"/>
    </source>
</evidence>
<dbReference type="GO" id="GO:0022857">
    <property type="term" value="F:transmembrane transporter activity"/>
    <property type="evidence" value="ECO:0007669"/>
    <property type="project" value="InterPro"/>
</dbReference>
<feature type="transmembrane region" description="Helical" evidence="7">
    <location>
        <begin position="303"/>
        <end position="327"/>
    </location>
</feature>
<protein>
    <submittedName>
        <fullName evidence="9">MFS transporter</fullName>
    </submittedName>
</protein>
<dbReference type="PANTHER" id="PTHR11662">
    <property type="entry name" value="SOLUTE CARRIER FAMILY 17"/>
    <property type="match status" value="1"/>
</dbReference>
<feature type="transmembrane region" description="Helical" evidence="7">
    <location>
        <begin position="193"/>
        <end position="213"/>
    </location>
</feature>
<name>A0A437MBN4_9SPHN</name>
<dbReference type="SUPFAM" id="SSF103473">
    <property type="entry name" value="MFS general substrate transporter"/>
    <property type="match status" value="1"/>
</dbReference>
<keyword evidence="2" id="KW-1003">Cell membrane</keyword>
<gene>
    <name evidence="9" type="ORF">EOD43_04480</name>
</gene>
<proteinExistence type="predicted"/>